<proteinExistence type="predicted"/>
<evidence type="ECO:0000256" key="1">
    <source>
        <dbReference type="SAM" id="MobiDB-lite"/>
    </source>
</evidence>
<dbReference type="SUPFAM" id="SSF54427">
    <property type="entry name" value="NTF2-like"/>
    <property type="match status" value="1"/>
</dbReference>
<dbReference type="PANTHER" id="PTHR33747">
    <property type="entry name" value="UPF0225 PROTEIN SCO1677"/>
    <property type="match status" value="1"/>
</dbReference>
<feature type="domain" description="YchJ-like middle NTF2-like" evidence="2">
    <location>
        <begin position="9"/>
        <end position="104"/>
    </location>
</feature>
<sequence>MLAGAPAPTAEALMRSRYTAYCRGDIDYLLRTMTEEARQDIDPEEARTVSAQARWDGLDVRATEAGGPDDDDGVVEYVARFRLNGQTCLHHERAFFTRVDGQWRVSGGEVNPKAPPRRVASVGRNDPCPCGSRKKIQKVLRRLRIRGVVGRLASPAFLCFRAFSSQ</sequence>
<dbReference type="InterPro" id="IPR032710">
    <property type="entry name" value="NTF2-like_dom_sf"/>
</dbReference>
<keyword evidence="4" id="KW-1185">Reference proteome</keyword>
<reference evidence="3 4" key="1">
    <citation type="submission" date="2012-02" db="EMBL/GenBank/DDBJ databases">
        <title>Shotgun genome sequence of Phaeospirillum photometricum DSM 122.</title>
        <authorList>
            <person name="Duquesne K."/>
            <person name="Sturgis J."/>
        </authorList>
    </citation>
    <scope>NUCLEOTIDE SEQUENCE [LARGE SCALE GENOMIC DNA]</scope>
    <source>
        <strain evidence="4">DSM122</strain>
    </source>
</reference>
<dbReference type="PATRIC" id="fig|1150469.3.peg.2067"/>
<dbReference type="AlphaFoldDB" id="H6SKE9"/>
<dbReference type="InterPro" id="IPR048469">
    <property type="entry name" value="YchJ-like_M"/>
</dbReference>
<protein>
    <submittedName>
        <fullName evidence="3">SEC-C domain protein</fullName>
    </submittedName>
</protein>
<dbReference type="EMBL" id="HE663493">
    <property type="protein sequence ID" value="CCG08464.1"/>
    <property type="molecule type" value="Genomic_DNA"/>
</dbReference>
<accession>H6SKE9</accession>
<evidence type="ECO:0000313" key="3">
    <source>
        <dbReference type="EMBL" id="CCG08464.1"/>
    </source>
</evidence>
<dbReference type="Proteomes" id="UP000033220">
    <property type="component" value="Chromosome DSM 122"/>
</dbReference>
<feature type="region of interest" description="Disordered" evidence="1">
    <location>
        <begin position="107"/>
        <end position="126"/>
    </location>
</feature>
<evidence type="ECO:0000313" key="4">
    <source>
        <dbReference type="Proteomes" id="UP000033220"/>
    </source>
</evidence>
<dbReference type="KEGG" id="rpm:RSPPHO_01838"/>
<dbReference type="eggNOG" id="COG3012">
    <property type="taxonomic scope" value="Bacteria"/>
</dbReference>
<dbReference type="Gene3D" id="3.10.450.50">
    <property type="match status" value="1"/>
</dbReference>
<name>H6SKE9_PARPM</name>
<gene>
    <name evidence="3" type="ORF">RSPPHO_01838</name>
</gene>
<dbReference type="Pfam" id="PF17775">
    <property type="entry name" value="YchJ_M-like"/>
    <property type="match status" value="1"/>
</dbReference>
<organism evidence="3 4">
    <name type="scientific">Pararhodospirillum photometricum DSM 122</name>
    <dbReference type="NCBI Taxonomy" id="1150469"/>
    <lineage>
        <taxon>Bacteria</taxon>
        <taxon>Pseudomonadati</taxon>
        <taxon>Pseudomonadota</taxon>
        <taxon>Alphaproteobacteria</taxon>
        <taxon>Rhodospirillales</taxon>
        <taxon>Rhodospirillaceae</taxon>
        <taxon>Pararhodospirillum</taxon>
    </lineage>
</organism>
<dbReference type="HOGENOM" id="CLU_099590_0_0_5"/>
<evidence type="ECO:0000259" key="2">
    <source>
        <dbReference type="Pfam" id="PF17775"/>
    </source>
</evidence>
<dbReference type="PANTHER" id="PTHR33747:SF1">
    <property type="entry name" value="ADENYLATE CYCLASE-ASSOCIATED CAP C-TERMINAL DOMAIN-CONTAINING PROTEIN"/>
    <property type="match status" value="1"/>
</dbReference>